<evidence type="ECO:0000313" key="2">
    <source>
        <dbReference type="Proteomes" id="UP000621799"/>
    </source>
</evidence>
<evidence type="ECO:0000313" key="1">
    <source>
        <dbReference type="EMBL" id="MBE9040159.1"/>
    </source>
</evidence>
<dbReference type="EMBL" id="JADEXN010000060">
    <property type="protein sequence ID" value="MBE9040159.1"/>
    <property type="molecule type" value="Genomic_DNA"/>
</dbReference>
<sequence length="70" mass="8013">MTVKPYVRLDLVFERHSFVCPTVIAIEVDLSMFFVLSPVERSILMPRLHSSDECFPKLADEGAWGWQNAS</sequence>
<gene>
    <name evidence="1" type="ORF">IQ235_05055</name>
</gene>
<organism evidence="1 2">
    <name type="scientific">Zarconia navalis LEGE 11467</name>
    <dbReference type="NCBI Taxonomy" id="1828826"/>
    <lineage>
        <taxon>Bacteria</taxon>
        <taxon>Bacillati</taxon>
        <taxon>Cyanobacteriota</taxon>
        <taxon>Cyanophyceae</taxon>
        <taxon>Oscillatoriophycideae</taxon>
        <taxon>Oscillatoriales</taxon>
        <taxon>Oscillatoriales incertae sedis</taxon>
        <taxon>Zarconia</taxon>
        <taxon>Zarconia navalis</taxon>
    </lineage>
</organism>
<reference evidence="1" key="1">
    <citation type="submission" date="2020-10" db="EMBL/GenBank/DDBJ databases">
        <authorList>
            <person name="Castelo-Branco R."/>
            <person name="Eusebio N."/>
            <person name="Adriana R."/>
            <person name="Vieira A."/>
            <person name="Brugerolle De Fraissinette N."/>
            <person name="Rezende De Castro R."/>
            <person name="Schneider M.P."/>
            <person name="Vasconcelos V."/>
            <person name="Leao P.N."/>
        </authorList>
    </citation>
    <scope>NUCLEOTIDE SEQUENCE</scope>
    <source>
        <strain evidence="1">LEGE 11467</strain>
    </source>
</reference>
<protein>
    <submittedName>
        <fullName evidence="1">Uncharacterized protein</fullName>
    </submittedName>
</protein>
<proteinExistence type="predicted"/>
<name>A0A928VTP0_9CYAN</name>
<dbReference type="RefSeq" id="WP_264320417.1">
    <property type="nucleotide sequence ID" value="NZ_JADEXN010000060.1"/>
</dbReference>
<comment type="caution">
    <text evidence="1">The sequence shown here is derived from an EMBL/GenBank/DDBJ whole genome shotgun (WGS) entry which is preliminary data.</text>
</comment>
<keyword evidence="2" id="KW-1185">Reference proteome</keyword>
<dbReference type="Proteomes" id="UP000621799">
    <property type="component" value="Unassembled WGS sequence"/>
</dbReference>
<accession>A0A928VTP0</accession>
<dbReference type="AlphaFoldDB" id="A0A928VTP0"/>